<feature type="compositionally biased region" description="Low complexity" evidence="1">
    <location>
        <begin position="107"/>
        <end position="119"/>
    </location>
</feature>
<sequence>MAFGFGSRPTNDRADTTVWFQNRRAKWRKAERLKEEQRKRGGSGAGADGTDSQLMGDKLDTDSRDSGSPDITGDADDDDMRSSSVPPMSPRVDSEPERPGSSAQLNSAHSMSQSASNSAGTPSPGLKYAQYSVPSPAPSASADSPIEVGGPISLTTTSRTPSNDSPNQTVNSSSMGGLSTVTTTPSFSSHIFGNFTERTFAQTVARGAAKMLMPFGGNEATAPEVTSCKQAPQGAGKVGGLFFSVFVHWCI</sequence>
<accession>A0A182R0P6</accession>
<feature type="region of interest" description="Disordered" evidence="1">
    <location>
        <begin position="1"/>
        <end position="178"/>
    </location>
</feature>
<reference evidence="2" key="2">
    <citation type="submission" date="2020-05" db="UniProtKB">
        <authorList>
            <consortium name="EnsemblMetazoa"/>
        </authorList>
    </citation>
    <scope>IDENTIFICATION</scope>
    <source>
        <strain evidence="2">FAR1</strain>
    </source>
</reference>
<protein>
    <recommendedName>
        <fullName evidence="4">Homeobox domain-containing protein</fullName>
    </recommendedName>
</protein>
<dbReference type="GO" id="GO:0003677">
    <property type="term" value="F:DNA binding"/>
    <property type="evidence" value="ECO:0007669"/>
    <property type="project" value="InterPro"/>
</dbReference>
<feature type="compositionally biased region" description="Basic and acidic residues" evidence="1">
    <location>
        <begin position="57"/>
        <end position="67"/>
    </location>
</feature>
<evidence type="ECO:0008006" key="4">
    <source>
        <dbReference type="Google" id="ProtNLM"/>
    </source>
</evidence>
<dbReference type="VEuPathDB" id="VectorBase:AFAF020667"/>
<evidence type="ECO:0000313" key="3">
    <source>
        <dbReference type="Proteomes" id="UP000075886"/>
    </source>
</evidence>
<keyword evidence="3" id="KW-1185">Reference proteome</keyword>
<dbReference type="CDD" id="cd00086">
    <property type="entry name" value="homeodomain"/>
    <property type="match status" value="1"/>
</dbReference>
<dbReference type="AlphaFoldDB" id="A0A182R0P6"/>
<reference evidence="3" key="1">
    <citation type="submission" date="2014-01" db="EMBL/GenBank/DDBJ databases">
        <title>The Genome Sequence of Anopheles farauti FAR1 (V2).</title>
        <authorList>
            <consortium name="The Broad Institute Genomics Platform"/>
            <person name="Neafsey D.E."/>
            <person name="Besansky N."/>
            <person name="Howell P."/>
            <person name="Walton C."/>
            <person name="Young S.K."/>
            <person name="Zeng Q."/>
            <person name="Gargeya S."/>
            <person name="Fitzgerald M."/>
            <person name="Haas B."/>
            <person name="Abouelleil A."/>
            <person name="Allen A.W."/>
            <person name="Alvarado L."/>
            <person name="Arachchi H.M."/>
            <person name="Berlin A.M."/>
            <person name="Chapman S.B."/>
            <person name="Gainer-Dewar J."/>
            <person name="Goldberg J."/>
            <person name="Griggs A."/>
            <person name="Gujja S."/>
            <person name="Hansen M."/>
            <person name="Howarth C."/>
            <person name="Imamovic A."/>
            <person name="Ireland A."/>
            <person name="Larimer J."/>
            <person name="McCowan C."/>
            <person name="Murphy C."/>
            <person name="Pearson M."/>
            <person name="Poon T.W."/>
            <person name="Priest M."/>
            <person name="Roberts A."/>
            <person name="Saif S."/>
            <person name="Shea T."/>
            <person name="Sisk P."/>
            <person name="Sykes S."/>
            <person name="Wortman J."/>
            <person name="Nusbaum C."/>
            <person name="Birren B."/>
        </authorList>
    </citation>
    <scope>NUCLEOTIDE SEQUENCE [LARGE SCALE GENOMIC DNA]</scope>
    <source>
        <strain evidence="3">FAR1</strain>
    </source>
</reference>
<proteinExistence type="predicted"/>
<evidence type="ECO:0000313" key="2">
    <source>
        <dbReference type="EnsemblMetazoa" id="AFAF020667-PA"/>
    </source>
</evidence>
<evidence type="ECO:0000256" key="1">
    <source>
        <dbReference type="SAM" id="MobiDB-lite"/>
    </source>
</evidence>
<dbReference type="InterPro" id="IPR001356">
    <property type="entry name" value="HD"/>
</dbReference>
<dbReference type="EnsemblMetazoa" id="AFAF020667-RA">
    <property type="protein sequence ID" value="AFAF020667-PA"/>
    <property type="gene ID" value="AFAF020667"/>
</dbReference>
<dbReference type="Proteomes" id="UP000075886">
    <property type="component" value="Unassembled WGS sequence"/>
</dbReference>
<feature type="compositionally biased region" description="Basic and acidic residues" evidence="1">
    <location>
        <begin position="28"/>
        <end position="39"/>
    </location>
</feature>
<dbReference type="STRING" id="69004.A0A182R0P6"/>
<organism evidence="2 3">
    <name type="scientific">Anopheles farauti</name>
    <dbReference type="NCBI Taxonomy" id="69004"/>
    <lineage>
        <taxon>Eukaryota</taxon>
        <taxon>Metazoa</taxon>
        <taxon>Ecdysozoa</taxon>
        <taxon>Arthropoda</taxon>
        <taxon>Hexapoda</taxon>
        <taxon>Insecta</taxon>
        <taxon>Pterygota</taxon>
        <taxon>Neoptera</taxon>
        <taxon>Endopterygota</taxon>
        <taxon>Diptera</taxon>
        <taxon>Nematocera</taxon>
        <taxon>Culicoidea</taxon>
        <taxon>Culicidae</taxon>
        <taxon>Anophelinae</taxon>
        <taxon>Anopheles</taxon>
    </lineage>
</organism>
<feature type="compositionally biased region" description="Polar residues" evidence="1">
    <location>
        <begin position="153"/>
        <end position="178"/>
    </location>
</feature>
<dbReference type="EMBL" id="AXCN02002086">
    <property type="status" value="NOT_ANNOTATED_CDS"/>
    <property type="molecule type" value="Genomic_DNA"/>
</dbReference>
<name>A0A182R0P6_9DIPT</name>
<dbReference type="Gene3D" id="1.10.10.60">
    <property type="entry name" value="Homeodomain-like"/>
    <property type="match status" value="1"/>
</dbReference>